<keyword evidence="2" id="KW-0732">Signal</keyword>
<keyword evidence="7" id="KW-1185">Reference proteome</keyword>
<name>A0ABX8RXK4_NOCIO</name>
<gene>
    <name evidence="6" type="ORF">KV110_15830</name>
</gene>
<comment type="similarity">
    <text evidence="1">Belongs to the peptidase S33 family.</text>
</comment>
<dbReference type="InterPro" id="IPR051601">
    <property type="entry name" value="Serine_prot/Carboxylest_S33"/>
</dbReference>
<dbReference type="Pfam" id="PF00561">
    <property type="entry name" value="Abhydrolase_1"/>
    <property type="match status" value="1"/>
</dbReference>
<organism evidence="6 7">
    <name type="scientific">Nocardia iowensis</name>
    <dbReference type="NCBI Taxonomy" id="204891"/>
    <lineage>
        <taxon>Bacteria</taxon>
        <taxon>Bacillati</taxon>
        <taxon>Actinomycetota</taxon>
        <taxon>Actinomycetes</taxon>
        <taxon>Mycobacteriales</taxon>
        <taxon>Nocardiaceae</taxon>
        <taxon>Nocardia</taxon>
    </lineage>
</organism>
<proteinExistence type="inferred from homology"/>
<dbReference type="PANTHER" id="PTHR43248">
    <property type="entry name" value="2-SUCCINYL-6-HYDROXY-2,4-CYCLOHEXADIENE-1-CARBOXYLATE SYNTHASE"/>
    <property type="match status" value="1"/>
</dbReference>
<reference evidence="6 7" key="1">
    <citation type="submission" date="2021-07" db="EMBL/GenBank/DDBJ databases">
        <title>Whole Genome Sequence of Nocardia Iowensis.</title>
        <authorList>
            <person name="Lamm A."/>
            <person name="Collins-Fairclough A.M."/>
            <person name="Bunk B."/>
            <person name="Sproer C."/>
        </authorList>
    </citation>
    <scope>NUCLEOTIDE SEQUENCE [LARGE SCALE GENOMIC DNA]</scope>
    <source>
        <strain evidence="6 7">NRRL 5646</strain>
    </source>
</reference>
<dbReference type="Pfam" id="PF08386">
    <property type="entry name" value="Abhydrolase_4"/>
    <property type="match status" value="1"/>
</dbReference>
<keyword evidence="3 6" id="KW-0378">Hydrolase</keyword>
<feature type="domain" description="Peptidase S33 tripeptidyl aminopeptidase-like C-terminal" evidence="5">
    <location>
        <begin position="413"/>
        <end position="505"/>
    </location>
</feature>
<accession>A0ABX8RXK4</accession>
<dbReference type="Proteomes" id="UP000694257">
    <property type="component" value="Chromosome"/>
</dbReference>
<dbReference type="RefSeq" id="WP_218476927.1">
    <property type="nucleotide sequence ID" value="NZ_BAABJN010000015.1"/>
</dbReference>
<protein>
    <submittedName>
        <fullName evidence="6">Alpha/beta hydrolase</fullName>
    </submittedName>
</protein>
<dbReference type="InterPro" id="IPR013595">
    <property type="entry name" value="Pept_S33_TAP-like_C"/>
</dbReference>
<evidence type="ECO:0000256" key="3">
    <source>
        <dbReference type="ARBA" id="ARBA00022801"/>
    </source>
</evidence>
<sequence>MFDHWRSRAAILLTAMVLIIAAGDHLAVASPDTPPGGMPGVAVPKLSWVDCGDPGYQCATADVPLDYHNPGAGTISLALRRHVAGDPARRIGSLFVNPGGPGGSGVGFVSSVVKTMPEEIAARFDVVGFDPRGVGKSRAVQCWSAEEMQREWAEVPAQWRPGAFERGQDSAARFDAACQARSGDLLPYIGTEFVARDMDLLRAAVGDDEISYLGVSFGTMIGSVYANLFPRRIRALVLDGAYNPETYANDPYTYDYAQYVELEGALNRFLGWCADDRTACRFGDPARGGPAAAFDTLVSDLTDRPVRDESGQVVANGASLVYGLMMQLNGGRAAWPAIADALRQAADHRDGPALRPVSRFAEFFAPNVAVECADRVYPPSTLELQARLALDVAAAPRMGPIAAWGPPGYDHSHANACQRWSAPRASRYAGPWSAPDSAPILVVGTTGDPDTPYRDAVALTSMLENGRLLTVDGEGHSGFGHSQCARDTETTYLIELAAPPTGTTCAGNTD</sequence>
<dbReference type="PANTHER" id="PTHR43248:SF29">
    <property type="entry name" value="TRIPEPTIDYL AMINOPEPTIDASE"/>
    <property type="match status" value="1"/>
</dbReference>
<dbReference type="EMBL" id="CP078145">
    <property type="protein sequence ID" value="QXN94394.1"/>
    <property type="molecule type" value="Genomic_DNA"/>
</dbReference>
<evidence type="ECO:0000259" key="5">
    <source>
        <dbReference type="Pfam" id="PF08386"/>
    </source>
</evidence>
<evidence type="ECO:0000313" key="7">
    <source>
        <dbReference type="Proteomes" id="UP000694257"/>
    </source>
</evidence>
<feature type="domain" description="AB hydrolase-1" evidence="4">
    <location>
        <begin position="94"/>
        <end position="257"/>
    </location>
</feature>
<evidence type="ECO:0000259" key="4">
    <source>
        <dbReference type="Pfam" id="PF00561"/>
    </source>
</evidence>
<evidence type="ECO:0000313" key="6">
    <source>
        <dbReference type="EMBL" id="QXN94394.1"/>
    </source>
</evidence>
<dbReference type="GO" id="GO:0016787">
    <property type="term" value="F:hydrolase activity"/>
    <property type="evidence" value="ECO:0007669"/>
    <property type="project" value="UniProtKB-KW"/>
</dbReference>
<dbReference type="InterPro" id="IPR000073">
    <property type="entry name" value="AB_hydrolase_1"/>
</dbReference>
<evidence type="ECO:0000256" key="2">
    <source>
        <dbReference type="ARBA" id="ARBA00022729"/>
    </source>
</evidence>
<evidence type="ECO:0000256" key="1">
    <source>
        <dbReference type="ARBA" id="ARBA00010088"/>
    </source>
</evidence>